<dbReference type="AlphaFoldDB" id="A0A6J5CVJ6"/>
<evidence type="ECO:0000256" key="1">
    <source>
        <dbReference type="ARBA" id="ARBA00022692"/>
    </source>
</evidence>
<feature type="transmembrane region" description="Helical" evidence="4">
    <location>
        <begin position="154"/>
        <end position="177"/>
    </location>
</feature>
<sequence length="408" mass="43528">MTTNAVGALDARDTSTATQQKSKPAFGILTAISTSHMVNDMMQSLILAMYPILKGEFSLSFGQIGLISLTYQLTASLLQPLVGLFTDRRPQPYSLPFGMMSTLIGLILLAFAPNFGFVLLAAALVGIGSSIFHPESSRIARLASGGQHGFAQSIFQVGGNTGTAIGPLLAALVIVPFGQRSVAWFGLAAMLGIGLLLWVSHWYASRHIATDERKKLTIVSPYSRKVVIGATAVLLVLIFSKYFYLAGISSFYTFYLMERFGLTVRNAQLYLFFFLFASAVGTVLGGPIGDRIGRKPVIWVSILGVAPFALLLPHANLFWTTALTIVIGLVLSSAFSAILVYAQELMPGKVGMVSGLFFGFAFGMGGLGAAVLGILADRTSIAFVYQAIAYLPLLGVVAVLLPKGIHRA</sequence>
<accession>A0A6J5CVJ6</accession>
<organism evidence="6 7">
    <name type="scientific">Paraburkholderia sediminicola</name>
    <dbReference type="NCBI Taxonomy" id="458836"/>
    <lineage>
        <taxon>Bacteria</taxon>
        <taxon>Pseudomonadati</taxon>
        <taxon>Pseudomonadota</taxon>
        <taxon>Betaproteobacteria</taxon>
        <taxon>Burkholderiales</taxon>
        <taxon>Burkholderiaceae</taxon>
        <taxon>Paraburkholderia</taxon>
    </lineage>
</organism>
<keyword evidence="1 4" id="KW-0812">Transmembrane</keyword>
<evidence type="ECO:0000313" key="7">
    <source>
        <dbReference type="Proteomes" id="UP000494255"/>
    </source>
</evidence>
<evidence type="ECO:0000313" key="6">
    <source>
        <dbReference type="EMBL" id="CAB3744558.1"/>
    </source>
</evidence>
<keyword evidence="7" id="KW-1185">Reference proteome</keyword>
<dbReference type="Pfam" id="PF07690">
    <property type="entry name" value="MFS_1"/>
    <property type="match status" value="1"/>
</dbReference>
<dbReference type="GeneID" id="97045841"/>
<feature type="transmembrane region" description="Helical" evidence="4">
    <location>
        <begin position="267"/>
        <end position="285"/>
    </location>
</feature>
<protein>
    <submittedName>
        <fullName evidence="6">Fosmidomycin resistance protein</fullName>
    </submittedName>
</protein>
<reference evidence="6 7" key="1">
    <citation type="submission" date="2020-04" db="EMBL/GenBank/DDBJ databases">
        <authorList>
            <person name="De Canck E."/>
        </authorList>
    </citation>
    <scope>NUCLEOTIDE SEQUENCE [LARGE SCALE GENOMIC DNA]</scope>
    <source>
        <strain evidence="6 7">LMG 24238</strain>
    </source>
</reference>
<evidence type="ECO:0000256" key="3">
    <source>
        <dbReference type="ARBA" id="ARBA00023136"/>
    </source>
</evidence>
<feature type="transmembrane region" description="Helical" evidence="4">
    <location>
        <begin position="321"/>
        <end position="341"/>
    </location>
</feature>
<dbReference type="PROSITE" id="PS50850">
    <property type="entry name" value="MFS"/>
    <property type="match status" value="1"/>
</dbReference>
<dbReference type="InterPro" id="IPR036259">
    <property type="entry name" value="MFS_trans_sf"/>
</dbReference>
<dbReference type="GO" id="GO:0022857">
    <property type="term" value="F:transmembrane transporter activity"/>
    <property type="evidence" value="ECO:0007669"/>
    <property type="project" value="InterPro"/>
</dbReference>
<feature type="domain" description="Major facilitator superfamily (MFS) profile" evidence="5">
    <location>
        <begin position="28"/>
        <end position="407"/>
    </location>
</feature>
<gene>
    <name evidence="6" type="primary">fsr_2</name>
    <name evidence="6" type="ORF">LMG24238_07298</name>
</gene>
<feature type="transmembrane region" description="Helical" evidence="4">
    <location>
        <begin position="353"/>
        <end position="376"/>
    </location>
</feature>
<dbReference type="InterPro" id="IPR020846">
    <property type="entry name" value="MFS_dom"/>
</dbReference>
<feature type="transmembrane region" description="Helical" evidence="4">
    <location>
        <begin position="183"/>
        <end position="205"/>
    </location>
</feature>
<dbReference type="Proteomes" id="UP000494255">
    <property type="component" value="Unassembled WGS sequence"/>
</dbReference>
<dbReference type="SUPFAM" id="SSF103473">
    <property type="entry name" value="MFS general substrate transporter"/>
    <property type="match status" value="1"/>
</dbReference>
<dbReference type="PANTHER" id="PTHR43129:SF1">
    <property type="entry name" value="FOSMIDOMYCIN RESISTANCE PROTEIN"/>
    <property type="match status" value="1"/>
</dbReference>
<evidence type="ECO:0000256" key="4">
    <source>
        <dbReference type="SAM" id="Phobius"/>
    </source>
</evidence>
<feature type="transmembrane region" description="Helical" evidence="4">
    <location>
        <begin position="382"/>
        <end position="401"/>
    </location>
</feature>
<dbReference type="RefSeq" id="WP_175054701.1">
    <property type="nucleotide sequence ID" value="NZ_CADIKC010000018.1"/>
</dbReference>
<keyword evidence="2 4" id="KW-1133">Transmembrane helix</keyword>
<dbReference type="EMBL" id="CADIKC010000018">
    <property type="protein sequence ID" value="CAB3744558.1"/>
    <property type="molecule type" value="Genomic_DNA"/>
</dbReference>
<proteinExistence type="predicted"/>
<evidence type="ECO:0000256" key="2">
    <source>
        <dbReference type="ARBA" id="ARBA00022989"/>
    </source>
</evidence>
<feature type="transmembrane region" description="Helical" evidence="4">
    <location>
        <begin position="226"/>
        <end position="255"/>
    </location>
</feature>
<dbReference type="PANTHER" id="PTHR43129">
    <property type="entry name" value="FOSMIDOMYCIN RESISTANCE PROTEIN"/>
    <property type="match status" value="1"/>
</dbReference>
<evidence type="ECO:0000259" key="5">
    <source>
        <dbReference type="PROSITE" id="PS50850"/>
    </source>
</evidence>
<name>A0A6J5CVJ6_9BURK</name>
<dbReference type="CDD" id="cd17478">
    <property type="entry name" value="MFS_FsR"/>
    <property type="match status" value="1"/>
</dbReference>
<dbReference type="GO" id="GO:0005886">
    <property type="term" value="C:plasma membrane"/>
    <property type="evidence" value="ECO:0007669"/>
    <property type="project" value="TreeGrafter"/>
</dbReference>
<feature type="transmembrane region" description="Helical" evidence="4">
    <location>
        <begin position="297"/>
        <end position="315"/>
    </location>
</feature>
<dbReference type="Gene3D" id="1.20.1250.20">
    <property type="entry name" value="MFS general substrate transporter like domains"/>
    <property type="match status" value="1"/>
</dbReference>
<dbReference type="InterPro" id="IPR011701">
    <property type="entry name" value="MFS"/>
</dbReference>
<keyword evidence="3 4" id="KW-0472">Membrane</keyword>